<dbReference type="STRING" id="658429.L8FZP8"/>
<sequence>MAINAVTTYCTVEEGATFRRSRAGRLVPPVSAIKAEKLLWSEAYIMLRHAISLVTTDKRPTICFACLGNPNLTIRERVVSFSSPGCLTRHFMRKHGSSIGCIFKTTRKFTELSRNTAIGWNHSEVCNMVCLIKQVEEVIK</sequence>
<dbReference type="AlphaFoldDB" id="L8FZP8"/>
<evidence type="ECO:0000313" key="2">
    <source>
        <dbReference type="Proteomes" id="UP000011064"/>
    </source>
</evidence>
<evidence type="ECO:0000313" key="1">
    <source>
        <dbReference type="EMBL" id="ELR05948.1"/>
    </source>
</evidence>
<reference evidence="2" key="1">
    <citation type="submission" date="2010-09" db="EMBL/GenBank/DDBJ databases">
        <title>The genome sequence of Geomyces destructans 20631-21.</title>
        <authorList>
            <consortium name="The Broad Institute Genome Sequencing Platform"/>
            <person name="Cuomo C.A."/>
            <person name="Blehert D.S."/>
            <person name="Lorch J.M."/>
            <person name="Young S.K."/>
            <person name="Zeng Q."/>
            <person name="Gargeya S."/>
            <person name="Fitzgerald M."/>
            <person name="Haas B."/>
            <person name="Abouelleil A."/>
            <person name="Alvarado L."/>
            <person name="Arachchi H.M."/>
            <person name="Berlin A."/>
            <person name="Brown A."/>
            <person name="Chapman S.B."/>
            <person name="Chen Z."/>
            <person name="Dunbar C."/>
            <person name="Freedman E."/>
            <person name="Gearin G."/>
            <person name="Gellesch M."/>
            <person name="Goldberg J."/>
            <person name="Griggs A."/>
            <person name="Gujja S."/>
            <person name="Heiman D."/>
            <person name="Howarth C."/>
            <person name="Larson L."/>
            <person name="Lui A."/>
            <person name="MacDonald P.J.P."/>
            <person name="Montmayeur A."/>
            <person name="Murphy C."/>
            <person name="Neiman D."/>
            <person name="Pearson M."/>
            <person name="Priest M."/>
            <person name="Roberts A."/>
            <person name="Saif S."/>
            <person name="Shea T."/>
            <person name="Shenoy N."/>
            <person name="Sisk P."/>
            <person name="Stolte C."/>
            <person name="Sykes S."/>
            <person name="Wortman J."/>
            <person name="Nusbaum C."/>
            <person name="Birren B."/>
        </authorList>
    </citation>
    <scope>NUCLEOTIDE SEQUENCE [LARGE SCALE GENOMIC DNA]</scope>
    <source>
        <strain evidence="2">ATCC MYA-4855 / 20631-21</strain>
    </source>
</reference>
<keyword evidence="2" id="KW-1185">Reference proteome</keyword>
<dbReference type="HOGENOM" id="CLU_1835992_0_0_1"/>
<organism evidence="1 2">
    <name type="scientific">Pseudogymnoascus destructans (strain ATCC MYA-4855 / 20631-21)</name>
    <name type="common">Bat white-nose syndrome fungus</name>
    <name type="synonym">Geomyces destructans</name>
    <dbReference type="NCBI Taxonomy" id="658429"/>
    <lineage>
        <taxon>Eukaryota</taxon>
        <taxon>Fungi</taxon>
        <taxon>Dikarya</taxon>
        <taxon>Ascomycota</taxon>
        <taxon>Pezizomycotina</taxon>
        <taxon>Leotiomycetes</taxon>
        <taxon>Thelebolales</taxon>
        <taxon>Thelebolaceae</taxon>
        <taxon>Pseudogymnoascus</taxon>
    </lineage>
</organism>
<protein>
    <submittedName>
        <fullName evidence="1">Uncharacterized protein</fullName>
    </submittedName>
</protein>
<dbReference type="VEuPathDB" id="FungiDB:GMDG_01910"/>
<dbReference type="Proteomes" id="UP000011064">
    <property type="component" value="Unassembled WGS sequence"/>
</dbReference>
<gene>
    <name evidence="1" type="ORF">GMDG_01910</name>
</gene>
<accession>L8FZP8</accession>
<dbReference type="InParanoid" id="L8FZP8"/>
<name>L8FZP8_PSED2</name>
<proteinExistence type="predicted"/>
<dbReference type="EMBL" id="GL573193">
    <property type="protein sequence ID" value="ELR05948.1"/>
    <property type="molecule type" value="Genomic_DNA"/>
</dbReference>